<keyword evidence="9" id="KW-0175">Coiled coil</keyword>
<keyword evidence="7" id="KW-0067">ATP-binding</keyword>
<comment type="catalytic activity">
    <reaction evidence="1">
        <text>ATP + protein L-histidine = ADP + protein N-phospho-L-histidine.</text>
        <dbReference type="EC" id="2.7.13.3"/>
    </reaction>
</comment>
<dbReference type="Pfam" id="PF02518">
    <property type="entry name" value="HATPase_c"/>
    <property type="match status" value="1"/>
</dbReference>
<dbReference type="InterPro" id="IPR036890">
    <property type="entry name" value="HATPase_C_sf"/>
</dbReference>
<dbReference type="InterPro" id="IPR036097">
    <property type="entry name" value="HisK_dim/P_sf"/>
</dbReference>
<dbReference type="SUPFAM" id="SSF55785">
    <property type="entry name" value="PYP-like sensor domain (PAS domain)"/>
    <property type="match status" value="1"/>
</dbReference>
<dbReference type="PROSITE" id="PS50112">
    <property type="entry name" value="PAS"/>
    <property type="match status" value="1"/>
</dbReference>
<feature type="domain" description="PAS" evidence="12">
    <location>
        <begin position="274"/>
        <end position="328"/>
    </location>
</feature>
<keyword evidence="10" id="KW-0812">Transmembrane</keyword>
<dbReference type="SUPFAM" id="SSF55874">
    <property type="entry name" value="ATPase domain of HSP90 chaperone/DNA topoisomerase II/histidine kinase"/>
    <property type="match status" value="1"/>
</dbReference>
<dbReference type="SMART" id="SM00387">
    <property type="entry name" value="HATPase_c"/>
    <property type="match status" value="1"/>
</dbReference>
<sequence>MRLKTKLVLSAMGVTFAMVLVLSLLFLGELLRQRISQTALDNEVLAHEVLLMTRQAIETGLREQPPVDRSEEALQAAVVDALRSHDPLADTMNAIIRYSPTVQDVSVTNAHGLTLVSSDPDALDQPAATRTKLASVRDGSIWYQGREMFGSPHVLDIALPLDRNGRPFLVVHMGVRSSFLRAAYLPWLHAGLWFALGAALLSMLAAALLANAALRPIKRISEQLERLAKQDQEEIPQPQLKAQRNNSDAVIRVNRTIDRLGHQIRSTEAEYTALQANLNQMLDTLRDGVLLFTGDLRAVMVSDAVAHFINRHEEVLVGKSLEEIFAPDTVLGAAVFSAFTRETPIAVQTITLEDGRRIQLSVDRIGADRENGGEMATLLTLRDIESAIKLEQELEVSRRLVAIGRLTAGVGHEVKNPINAMVLHLELLRSKLYGKGEEAFGGAQRHVEILAGEMQRLDRVVQTLADFTRPMELHLGEHDLRRVLGTVVELTGAEMIENGVHVEFNVPVMPLMVRVDADLISQAVLNLLLNAMQAMPHGGKIHLLVRREGRSAIVEVVDDGEGIPAELLPRIFELYFTTKPEGSGIGLAMTYRILQMHGGAMEVRSSTSSIPESAPRGTTFTLRLPIASPVAGANVDEDTRMKSTPIQLERRV</sequence>
<evidence type="ECO:0000256" key="1">
    <source>
        <dbReference type="ARBA" id="ARBA00000085"/>
    </source>
</evidence>
<evidence type="ECO:0000259" key="12">
    <source>
        <dbReference type="PROSITE" id="PS50112"/>
    </source>
</evidence>
<dbReference type="EMBL" id="JACCCW010000002">
    <property type="protein sequence ID" value="NYF80719.1"/>
    <property type="molecule type" value="Genomic_DNA"/>
</dbReference>
<dbReference type="GO" id="GO:0005524">
    <property type="term" value="F:ATP binding"/>
    <property type="evidence" value="ECO:0007669"/>
    <property type="project" value="UniProtKB-KW"/>
</dbReference>
<organism evidence="13 14">
    <name type="scientific">Granulicella arctica</name>
    <dbReference type="NCBI Taxonomy" id="940613"/>
    <lineage>
        <taxon>Bacteria</taxon>
        <taxon>Pseudomonadati</taxon>
        <taxon>Acidobacteriota</taxon>
        <taxon>Terriglobia</taxon>
        <taxon>Terriglobales</taxon>
        <taxon>Acidobacteriaceae</taxon>
        <taxon>Granulicella</taxon>
    </lineage>
</organism>
<keyword evidence="6 13" id="KW-0418">Kinase</keyword>
<evidence type="ECO:0000256" key="7">
    <source>
        <dbReference type="ARBA" id="ARBA00022840"/>
    </source>
</evidence>
<gene>
    <name evidence="13" type="ORF">HDF17_003039</name>
</gene>
<dbReference type="RefSeq" id="WP_179492321.1">
    <property type="nucleotide sequence ID" value="NZ_JACCCW010000002.1"/>
</dbReference>
<dbReference type="EC" id="2.7.13.3" evidence="2"/>
<dbReference type="InterPro" id="IPR004358">
    <property type="entry name" value="Sig_transdc_His_kin-like_C"/>
</dbReference>
<dbReference type="PANTHER" id="PTHR43065:SF10">
    <property type="entry name" value="PEROXIDE STRESS-ACTIVATED HISTIDINE KINASE MAK3"/>
    <property type="match status" value="1"/>
</dbReference>
<keyword evidence="8" id="KW-0902">Two-component regulatory system</keyword>
<dbReference type="CDD" id="cd00082">
    <property type="entry name" value="HisKA"/>
    <property type="match status" value="1"/>
</dbReference>
<dbReference type="SUPFAM" id="SSF47384">
    <property type="entry name" value="Homodimeric domain of signal transducing histidine kinase"/>
    <property type="match status" value="1"/>
</dbReference>
<comment type="caution">
    <text evidence="13">The sequence shown here is derived from an EMBL/GenBank/DDBJ whole genome shotgun (WGS) entry which is preliminary data.</text>
</comment>
<name>A0A7Y9PIV8_9BACT</name>
<evidence type="ECO:0000256" key="4">
    <source>
        <dbReference type="ARBA" id="ARBA00022679"/>
    </source>
</evidence>
<keyword evidence="5" id="KW-0547">Nucleotide-binding</keyword>
<reference evidence="13 14" key="1">
    <citation type="submission" date="2020-07" db="EMBL/GenBank/DDBJ databases">
        <title>Genomic Encyclopedia of Type Strains, Phase IV (KMG-V): Genome sequencing to study the core and pangenomes of soil and plant-associated prokaryotes.</title>
        <authorList>
            <person name="Whitman W."/>
        </authorList>
    </citation>
    <scope>NUCLEOTIDE SEQUENCE [LARGE SCALE GENOMIC DNA]</scope>
    <source>
        <strain evidence="13 14">X4EP2</strain>
    </source>
</reference>
<evidence type="ECO:0000256" key="5">
    <source>
        <dbReference type="ARBA" id="ARBA00022741"/>
    </source>
</evidence>
<dbReference type="InterPro" id="IPR000014">
    <property type="entry name" value="PAS"/>
</dbReference>
<dbReference type="SMART" id="SM00388">
    <property type="entry name" value="HisKA"/>
    <property type="match status" value="1"/>
</dbReference>
<dbReference type="Pfam" id="PF00512">
    <property type="entry name" value="HisKA"/>
    <property type="match status" value="1"/>
</dbReference>
<keyword evidence="14" id="KW-1185">Reference proteome</keyword>
<keyword evidence="10" id="KW-0472">Membrane</keyword>
<dbReference type="Proteomes" id="UP000589520">
    <property type="component" value="Unassembled WGS sequence"/>
</dbReference>
<evidence type="ECO:0000256" key="3">
    <source>
        <dbReference type="ARBA" id="ARBA00022553"/>
    </source>
</evidence>
<keyword evidence="4" id="KW-0808">Transferase</keyword>
<evidence type="ECO:0000313" key="14">
    <source>
        <dbReference type="Proteomes" id="UP000589520"/>
    </source>
</evidence>
<dbReference type="Gene3D" id="3.30.565.10">
    <property type="entry name" value="Histidine kinase-like ATPase, C-terminal domain"/>
    <property type="match status" value="1"/>
</dbReference>
<proteinExistence type="predicted"/>
<dbReference type="AlphaFoldDB" id="A0A7Y9PIV8"/>
<keyword evidence="3" id="KW-0597">Phosphoprotein</keyword>
<keyword evidence="10" id="KW-1133">Transmembrane helix</keyword>
<evidence type="ECO:0000256" key="9">
    <source>
        <dbReference type="SAM" id="Coils"/>
    </source>
</evidence>
<dbReference type="PROSITE" id="PS50109">
    <property type="entry name" value="HIS_KIN"/>
    <property type="match status" value="1"/>
</dbReference>
<feature type="coiled-coil region" evidence="9">
    <location>
        <begin position="257"/>
        <end position="284"/>
    </location>
</feature>
<feature type="transmembrane region" description="Helical" evidence="10">
    <location>
        <begin position="6"/>
        <end position="27"/>
    </location>
</feature>
<evidence type="ECO:0000256" key="10">
    <source>
        <dbReference type="SAM" id="Phobius"/>
    </source>
</evidence>
<accession>A0A7Y9PIV8</accession>
<evidence type="ECO:0000313" key="13">
    <source>
        <dbReference type="EMBL" id="NYF80719.1"/>
    </source>
</evidence>
<dbReference type="CDD" id="cd00130">
    <property type="entry name" value="PAS"/>
    <property type="match status" value="1"/>
</dbReference>
<protein>
    <recommendedName>
        <fullName evidence="2">histidine kinase</fullName>
        <ecNumber evidence="2">2.7.13.3</ecNumber>
    </recommendedName>
</protein>
<evidence type="ECO:0000256" key="2">
    <source>
        <dbReference type="ARBA" id="ARBA00012438"/>
    </source>
</evidence>
<evidence type="ECO:0000259" key="11">
    <source>
        <dbReference type="PROSITE" id="PS50109"/>
    </source>
</evidence>
<dbReference type="InterPro" id="IPR035965">
    <property type="entry name" value="PAS-like_dom_sf"/>
</dbReference>
<dbReference type="Gene3D" id="3.30.450.20">
    <property type="entry name" value="PAS domain"/>
    <property type="match status" value="1"/>
</dbReference>
<evidence type="ECO:0000256" key="8">
    <source>
        <dbReference type="ARBA" id="ARBA00023012"/>
    </source>
</evidence>
<dbReference type="InterPro" id="IPR003594">
    <property type="entry name" value="HATPase_dom"/>
</dbReference>
<evidence type="ECO:0000256" key="6">
    <source>
        <dbReference type="ARBA" id="ARBA00022777"/>
    </source>
</evidence>
<dbReference type="InterPro" id="IPR003661">
    <property type="entry name" value="HisK_dim/P_dom"/>
</dbReference>
<dbReference type="PRINTS" id="PR00344">
    <property type="entry name" value="BCTRLSENSOR"/>
</dbReference>
<dbReference type="PANTHER" id="PTHR43065">
    <property type="entry name" value="SENSOR HISTIDINE KINASE"/>
    <property type="match status" value="1"/>
</dbReference>
<feature type="domain" description="Histidine kinase" evidence="11">
    <location>
        <begin position="409"/>
        <end position="628"/>
    </location>
</feature>
<dbReference type="Gene3D" id="1.10.287.130">
    <property type="match status" value="1"/>
</dbReference>
<dbReference type="GO" id="GO:0000155">
    <property type="term" value="F:phosphorelay sensor kinase activity"/>
    <property type="evidence" value="ECO:0007669"/>
    <property type="project" value="InterPro"/>
</dbReference>
<dbReference type="InterPro" id="IPR005467">
    <property type="entry name" value="His_kinase_dom"/>
</dbReference>